<accession>C6V458</accession>
<name>C6V458_NEORI</name>
<protein>
    <submittedName>
        <fullName evidence="1">Uncharacterized protein</fullName>
    </submittedName>
</protein>
<reference evidence="1 2" key="1">
    <citation type="journal article" date="2009" name="Nucleic Acids Res.">
        <title>Analysis of complete genome sequence of Neorickettsia risticii: causative agent of Potomac horse fever.</title>
        <authorList>
            <person name="Lin M."/>
            <person name="Zhang C."/>
            <person name="Gibson K."/>
            <person name="Rikihisa Y."/>
        </authorList>
    </citation>
    <scope>NUCLEOTIDE SEQUENCE [LARGE SCALE GENOMIC DNA]</scope>
    <source>
        <strain evidence="1 2">Illinois</strain>
    </source>
</reference>
<organism evidence="1 2">
    <name type="scientific">Neorickettsia risticii (strain Illinois)</name>
    <dbReference type="NCBI Taxonomy" id="434131"/>
    <lineage>
        <taxon>Bacteria</taxon>
        <taxon>Pseudomonadati</taxon>
        <taxon>Pseudomonadota</taxon>
        <taxon>Alphaproteobacteria</taxon>
        <taxon>Rickettsiales</taxon>
        <taxon>Anaplasmataceae</taxon>
        <taxon>Neorickettsia</taxon>
    </lineage>
</organism>
<gene>
    <name evidence="1" type="ordered locus">NRI_0182</name>
</gene>
<evidence type="ECO:0000313" key="1">
    <source>
        <dbReference type="EMBL" id="ACT69172.1"/>
    </source>
</evidence>
<dbReference type="HOGENOM" id="CLU_3170732_0_0_5"/>
<sequence>MIQLVLYLGAAVGFFSDSVLLDAITCGNCPVYHCPKNGLEWFLGYHD</sequence>
<proteinExistence type="predicted"/>
<keyword evidence="2" id="KW-1185">Reference proteome</keyword>
<dbReference type="STRING" id="434131.NRI_0182"/>
<dbReference type="KEGG" id="nri:NRI_0182"/>
<dbReference type="EMBL" id="CP001431">
    <property type="protein sequence ID" value="ACT69172.1"/>
    <property type="molecule type" value="Genomic_DNA"/>
</dbReference>
<evidence type="ECO:0000313" key="2">
    <source>
        <dbReference type="Proteomes" id="UP000001627"/>
    </source>
</evidence>
<dbReference type="Proteomes" id="UP000001627">
    <property type="component" value="Chromosome"/>
</dbReference>
<dbReference type="AlphaFoldDB" id="C6V458"/>